<dbReference type="AlphaFoldDB" id="A0AAN6YME0"/>
<keyword evidence="1" id="KW-1133">Transmembrane helix</keyword>
<organism evidence="2 3">
    <name type="scientific">Rhypophila decipiens</name>
    <dbReference type="NCBI Taxonomy" id="261697"/>
    <lineage>
        <taxon>Eukaryota</taxon>
        <taxon>Fungi</taxon>
        <taxon>Dikarya</taxon>
        <taxon>Ascomycota</taxon>
        <taxon>Pezizomycotina</taxon>
        <taxon>Sordariomycetes</taxon>
        <taxon>Sordariomycetidae</taxon>
        <taxon>Sordariales</taxon>
        <taxon>Naviculisporaceae</taxon>
        <taxon>Rhypophila</taxon>
    </lineage>
</organism>
<keyword evidence="1" id="KW-0472">Membrane</keyword>
<name>A0AAN6YME0_9PEZI</name>
<feature type="transmembrane region" description="Helical" evidence="1">
    <location>
        <begin position="66"/>
        <end position="86"/>
    </location>
</feature>
<keyword evidence="3" id="KW-1185">Reference proteome</keyword>
<gene>
    <name evidence="2" type="ORF">QBC37DRAFT_274285</name>
</gene>
<evidence type="ECO:0000313" key="2">
    <source>
        <dbReference type="EMBL" id="KAK4218892.1"/>
    </source>
</evidence>
<feature type="transmembrane region" description="Helical" evidence="1">
    <location>
        <begin position="12"/>
        <end position="32"/>
    </location>
</feature>
<reference evidence="2" key="2">
    <citation type="submission" date="2023-05" db="EMBL/GenBank/DDBJ databases">
        <authorList>
            <consortium name="Lawrence Berkeley National Laboratory"/>
            <person name="Steindorff A."/>
            <person name="Hensen N."/>
            <person name="Bonometti L."/>
            <person name="Westerberg I."/>
            <person name="Brannstrom I.O."/>
            <person name="Guillou S."/>
            <person name="Cros-Aarteil S."/>
            <person name="Calhoun S."/>
            <person name="Haridas S."/>
            <person name="Kuo A."/>
            <person name="Mondo S."/>
            <person name="Pangilinan J."/>
            <person name="Riley R."/>
            <person name="Labutti K."/>
            <person name="Andreopoulos B."/>
            <person name="Lipzen A."/>
            <person name="Chen C."/>
            <person name="Yanf M."/>
            <person name="Daum C."/>
            <person name="Ng V."/>
            <person name="Clum A."/>
            <person name="Ohm R."/>
            <person name="Martin F."/>
            <person name="Silar P."/>
            <person name="Natvig D."/>
            <person name="Lalanne C."/>
            <person name="Gautier V."/>
            <person name="Ament-Velasquez S.L."/>
            <person name="Kruys A."/>
            <person name="Hutchinson M.I."/>
            <person name="Powell A.J."/>
            <person name="Barry K."/>
            <person name="Miller A.N."/>
            <person name="Grigoriev I.V."/>
            <person name="Debuchy R."/>
            <person name="Gladieux P."/>
            <person name="Thoren M.H."/>
            <person name="Johannesson H."/>
        </authorList>
    </citation>
    <scope>NUCLEOTIDE SEQUENCE</scope>
    <source>
        <strain evidence="2">PSN293</strain>
    </source>
</reference>
<accession>A0AAN6YME0</accession>
<comment type="caution">
    <text evidence="2">The sequence shown here is derived from an EMBL/GenBank/DDBJ whole genome shotgun (WGS) entry which is preliminary data.</text>
</comment>
<dbReference type="Proteomes" id="UP001301769">
    <property type="component" value="Unassembled WGS sequence"/>
</dbReference>
<feature type="transmembrane region" description="Helical" evidence="1">
    <location>
        <begin position="130"/>
        <end position="149"/>
    </location>
</feature>
<sequence length="601" mass="65876">MTRKLITRAQRVGGLSLSALFVGGTTLVFFCINSSTTYRRPNDAVIGYDYTNAVFRVGADWGVETWLSILGVTFGLLSFGYVGTYTHMFDLWCSFRSTGRSSGLDYARYLNSQPYAPVTIGFRGFPAFILVRYMILALGLLATVGYPFAVIEVTLLNHQSIQESLVTLRVPPMRALFQNGTTSPWLGDSAHSSTNRAFLHQHQGSGIEMDDHLIPPTSIVMAGWADCGDIFDAQDEGMLYTREIIMVADQQKTSVEDGDTLMSTNNTGWLRGESSSPNWFSNGTKPSQSQGVVIDYRISEPGTVEIRWAENGDWVQNGSLKQPVAQRLTYNVHLTVGVVQRLVSGGDCSTLSDQDGSLSSVRIVVNGTATVNTERYGEPLQLYRRWIEATLLDSKASPREGVSALLRSIMAEWGMQLQDNHTSSNNTNVGLGHAPLNPPRRPFSPNHLPLSQAIDIGSSRNIHVRYPVYSGTRATGQAGSYYNVTFLFGSLAVITYVVIVIRMALGPAELTSWMGQHVYLALAGNLKLKKQDLGVSSDVEKTGKCGLDTGSNLHTLERLACGFQPARDLGMLRMEPRPKSPIRFPDGWAFGMNRSGVATAL</sequence>
<feature type="transmembrane region" description="Helical" evidence="1">
    <location>
        <begin position="481"/>
        <end position="505"/>
    </location>
</feature>
<keyword evidence="1" id="KW-0812">Transmembrane</keyword>
<proteinExistence type="predicted"/>
<protein>
    <submittedName>
        <fullName evidence="2">Uncharacterized protein</fullName>
    </submittedName>
</protein>
<reference evidence="2" key="1">
    <citation type="journal article" date="2023" name="Mol. Phylogenet. Evol.">
        <title>Genome-scale phylogeny and comparative genomics of the fungal order Sordariales.</title>
        <authorList>
            <person name="Hensen N."/>
            <person name="Bonometti L."/>
            <person name="Westerberg I."/>
            <person name="Brannstrom I.O."/>
            <person name="Guillou S."/>
            <person name="Cros-Aarteil S."/>
            <person name="Calhoun S."/>
            <person name="Haridas S."/>
            <person name="Kuo A."/>
            <person name="Mondo S."/>
            <person name="Pangilinan J."/>
            <person name="Riley R."/>
            <person name="LaButti K."/>
            <person name="Andreopoulos B."/>
            <person name="Lipzen A."/>
            <person name="Chen C."/>
            <person name="Yan M."/>
            <person name="Daum C."/>
            <person name="Ng V."/>
            <person name="Clum A."/>
            <person name="Steindorff A."/>
            <person name="Ohm R.A."/>
            <person name="Martin F."/>
            <person name="Silar P."/>
            <person name="Natvig D.O."/>
            <person name="Lalanne C."/>
            <person name="Gautier V."/>
            <person name="Ament-Velasquez S.L."/>
            <person name="Kruys A."/>
            <person name="Hutchinson M.I."/>
            <person name="Powell A.J."/>
            <person name="Barry K."/>
            <person name="Miller A.N."/>
            <person name="Grigoriev I.V."/>
            <person name="Debuchy R."/>
            <person name="Gladieux P."/>
            <person name="Hiltunen Thoren M."/>
            <person name="Johannesson H."/>
        </authorList>
    </citation>
    <scope>NUCLEOTIDE SEQUENCE</scope>
    <source>
        <strain evidence="2">PSN293</strain>
    </source>
</reference>
<dbReference type="EMBL" id="MU858051">
    <property type="protein sequence ID" value="KAK4218892.1"/>
    <property type="molecule type" value="Genomic_DNA"/>
</dbReference>
<evidence type="ECO:0000256" key="1">
    <source>
        <dbReference type="SAM" id="Phobius"/>
    </source>
</evidence>
<evidence type="ECO:0000313" key="3">
    <source>
        <dbReference type="Proteomes" id="UP001301769"/>
    </source>
</evidence>